<evidence type="ECO:0000313" key="3">
    <source>
        <dbReference type="Proteomes" id="UP000505210"/>
    </source>
</evidence>
<feature type="domain" description="Polysaccharide pyruvyl transferase" evidence="1">
    <location>
        <begin position="93"/>
        <end position="254"/>
    </location>
</feature>
<organism evidence="2 3">
    <name type="scientific">Thermoleptolyngbya sichuanensis A183</name>
    <dbReference type="NCBI Taxonomy" id="2737172"/>
    <lineage>
        <taxon>Bacteria</taxon>
        <taxon>Bacillati</taxon>
        <taxon>Cyanobacteriota</taxon>
        <taxon>Cyanophyceae</taxon>
        <taxon>Oculatellales</taxon>
        <taxon>Oculatellaceae</taxon>
        <taxon>Thermoleptolyngbya</taxon>
        <taxon>Thermoleptolyngbya sichuanensis</taxon>
    </lineage>
</organism>
<sequence>MAQAANSDQPKASSGFRAKVVQTFGRSPRLQANAPVPLCWAATTLRQPYANLGDALSPVIVSALSGLPIVHQRFDSASERLASVGTIGHGLKNGSVHLWGTGIDGKRHPYHRHLTYYERPENTEFTIHALRGPFSARVFEKQGIPVTDAYGDPVMLLPKIMSPATEKTHELGIVVHISELRELKDGAAVRNELGRYYIPEDLRDSVKIITTLTDANLTALEDRVREMTACKRILSTSLHGLVIAETYGIPCAYFRPFGRGPLQVDLMDEQVFLDHRVRDYYAGMGLKTLHIFCRERKRPTNWERAIAAIDRIWQPIEWSPQRLLETFPLPLAVNPMEVETFGDRALLERIRL</sequence>
<proteinExistence type="predicted"/>
<dbReference type="Pfam" id="PF04230">
    <property type="entry name" value="PS_pyruv_trans"/>
    <property type="match status" value="1"/>
</dbReference>
<keyword evidence="2" id="KW-0808">Transferase</keyword>
<protein>
    <submittedName>
        <fullName evidence="2">Polysaccharide pyruvyl transferase family protein</fullName>
    </submittedName>
</protein>
<accession>A0A6M8BM54</accession>
<gene>
    <name evidence="2" type="ORF">HPC62_07900</name>
</gene>
<dbReference type="KEGG" id="theu:HPC62_07900"/>
<dbReference type="EMBL" id="CP053661">
    <property type="protein sequence ID" value="QKD84831.1"/>
    <property type="molecule type" value="Genomic_DNA"/>
</dbReference>
<name>A0A6M8BM54_9CYAN</name>
<keyword evidence="3" id="KW-1185">Reference proteome</keyword>
<evidence type="ECO:0000313" key="2">
    <source>
        <dbReference type="EMBL" id="QKD84831.1"/>
    </source>
</evidence>
<dbReference type="InterPro" id="IPR007345">
    <property type="entry name" value="Polysacch_pyruvyl_Trfase"/>
</dbReference>
<dbReference type="GO" id="GO:0016740">
    <property type="term" value="F:transferase activity"/>
    <property type="evidence" value="ECO:0007669"/>
    <property type="project" value="UniProtKB-KW"/>
</dbReference>
<reference evidence="2 3" key="1">
    <citation type="submission" date="2020-05" db="EMBL/GenBank/DDBJ databases">
        <title>Complete genome sequence of of a novel Thermoleptolyngbya strain isolated from hot springs of Ganzi, Sichuan China.</title>
        <authorList>
            <person name="Tang J."/>
            <person name="Daroch M."/>
            <person name="Li L."/>
            <person name="Waleron K."/>
            <person name="Waleron M."/>
            <person name="Waleron M."/>
        </authorList>
    </citation>
    <scope>NUCLEOTIDE SEQUENCE [LARGE SCALE GENOMIC DNA]</scope>
    <source>
        <strain evidence="2 3">PKUAC-SCTA183</strain>
    </source>
</reference>
<dbReference type="AlphaFoldDB" id="A0A6M8BM54"/>
<evidence type="ECO:0000259" key="1">
    <source>
        <dbReference type="Pfam" id="PF04230"/>
    </source>
</evidence>
<dbReference type="Proteomes" id="UP000505210">
    <property type="component" value="Chromosome"/>
</dbReference>